<accession>A0AAE3EHZ8</accession>
<dbReference type="EMBL" id="JAINWA010000003">
    <property type="protein sequence ID" value="MCD1654540.1"/>
    <property type="molecule type" value="Genomic_DNA"/>
</dbReference>
<dbReference type="Proteomes" id="UP001198163">
    <property type="component" value="Unassembled WGS sequence"/>
</dbReference>
<sequence length="499" mass="54830">MTKSFSETNIHIIGAGIAGTMLAREIREKGIFGKVIAFLDDDPQKIGKTIDGTPVLGPIEQTARLLRIGAGDEALIAIPSASPQTLRNIYSVLKAAGFSRIRLLPGIAQILEGSAHLIQARDINPQDLLGRAPVAISLKESLAYLRGKRVLITGAGGSIGSELARQLLSGGAERIYLFGHGENSIYQIDRELRLLQESGVGEKATIVPVIGELKDREYMRYIIGQLHCDVVFHAAAYKHVPLMEENPVAVMENNIFGTKNLIDACLAQGVKRFVLISTDKAVEPVSAYGVSKMLCENMVLDAGKKAPADTAYMFVRFGNVLGSRGSILPLFIDQIKKGGPVTVTDPQMVRYFMTIPEACSLVLKTGGVGKNGNSYLLDMGEPVKIIEIAEQLIRFMGYEPGKDIPVSIIGSRPGERLDEPLWSRREKPMETDFPRILKLERSEEDKTLDLDSFMEEIRPICLFDPEAAHLYRNRKELYRILAGHVPGIKEGMNGGKHER</sequence>
<dbReference type="RefSeq" id="WP_230754897.1">
    <property type="nucleotide sequence ID" value="NZ_JAINWA010000003.1"/>
</dbReference>
<dbReference type="PANTHER" id="PTHR43318">
    <property type="entry name" value="UDP-N-ACETYLGLUCOSAMINE 4,6-DEHYDRATASE"/>
    <property type="match status" value="1"/>
</dbReference>
<evidence type="ECO:0000256" key="1">
    <source>
        <dbReference type="ARBA" id="ARBA00007430"/>
    </source>
</evidence>
<feature type="domain" description="Polysaccharide biosynthesis protein CapD-like" evidence="2">
    <location>
        <begin position="150"/>
        <end position="439"/>
    </location>
</feature>
<evidence type="ECO:0000259" key="2">
    <source>
        <dbReference type="Pfam" id="PF02719"/>
    </source>
</evidence>
<keyword evidence="4" id="KW-1185">Reference proteome</keyword>
<organism evidence="3 4">
    <name type="scientific">Teretinema zuelzerae</name>
    <dbReference type="NCBI Taxonomy" id="156"/>
    <lineage>
        <taxon>Bacteria</taxon>
        <taxon>Pseudomonadati</taxon>
        <taxon>Spirochaetota</taxon>
        <taxon>Spirochaetia</taxon>
        <taxon>Spirochaetales</taxon>
        <taxon>Treponemataceae</taxon>
        <taxon>Teretinema</taxon>
    </lineage>
</organism>
<dbReference type="Pfam" id="PF02719">
    <property type="entry name" value="Polysacc_synt_2"/>
    <property type="match status" value="1"/>
</dbReference>
<dbReference type="Gene3D" id="3.40.50.720">
    <property type="entry name" value="NAD(P)-binding Rossmann-like Domain"/>
    <property type="match status" value="2"/>
</dbReference>
<dbReference type="SUPFAM" id="SSF51735">
    <property type="entry name" value="NAD(P)-binding Rossmann-fold domains"/>
    <property type="match status" value="2"/>
</dbReference>
<comment type="caution">
    <text evidence="3">The sequence shown here is derived from an EMBL/GenBank/DDBJ whole genome shotgun (WGS) entry which is preliminary data.</text>
</comment>
<dbReference type="CDD" id="cd05237">
    <property type="entry name" value="UDP_invert_4-6DH_SDR_e"/>
    <property type="match status" value="1"/>
</dbReference>
<gene>
    <name evidence="3" type="ORF">K7J14_07450</name>
</gene>
<dbReference type="InterPro" id="IPR003869">
    <property type="entry name" value="Polysac_CapD-like"/>
</dbReference>
<comment type="similarity">
    <text evidence="1">Belongs to the polysaccharide synthase family.</text>
</comment>
<dbReference type="InterPro" id="IPR051203">
    <property type="entry name" value="Polysaccharide_Synthase-Rel"/>
</dbReference>
<evidence type="ECO:0000313" key="3">
    <source>
        <dbReference type="EMBL" id="MCD1654540.1"/>
    </source>
</evidence>
<name>A0AAE3EHZ8_9SPIR</name>
<dbReference type="InterPro" id="IPR036291">
    <property type="entry name" value="NAD(P)-bd_dom_sf"/>
</dbReference>
<reference evidence="3" key="1">
    <citation type="submission" date="2021-08" db="EMBL/GenBank/DDBJ databases">
        <title>Comparative analyses of Brucepasteria parasyntrophica and Teretinema zuelzerae.</title>
        <authorList>
            <person name="Song Y."/>
            <person name="Brune A."/>
        </authorList>
    </citation>
    <scope>NUCLEOTIDE SEQUENCE</scope>
    <source>
        <strain evidence="3">DSM 1903</strain>
    </source>
</reference>
<protein>
    <submittedName>
        <fullName evidence="3">Polysaccharide biosynthesis protein</fullName>
    </submittedName>
</protein>
<evidence type="ECO:0000313" key="4">
    <source>
        <dbReference type="Proteomes" id="UP001198163"/>
    </source>
</evidence>
<dbReference type="PANTHER" id="PTHR43318:SF1">
    <property type="entry name" value="POLYSACCHARIDE BIOSYNTHESIS PROTEIN EPSC-RELATED"/>
    <property type="match status" value="1"/>
</dbReference>
<proteinExistence type="inferred from homology"/>
<dbReference type="AlphaFoldDB" id="A0AAE3EHZ8"/>